<dbReference type="Gramene" id="CDP02480">
    <property type="protein sequence ID" value="CDP02480"/>
    <property type="gene ID" value="GSCOC_T00039868001"/>
</dbReference>
<feature type="compositionally biased region" description="Polar residues" evidence="2">
    <location>
        <begin position="206"/>
        <end position="217"/>
    </location>
</feature>
<evidence type="ECO:0000256" key="2">
    <source>
        <dbReference type="SAM" id="MobiDB-lite"/>
    </source>
</evidence>
<sequence length="634" mass="71110">MLNAIGVHNHDGCFMGSKEEMSSEHCIAAAAAASGLHFKKAPLYPQDEKKMELLECKILPAKKVNRRPSARERKLALLQDVDKLKKKLRHEENVHRALERALNRPLGALPRLPPYLPQYMLELLAEVAVLEEEVVYLEELVVNFRQGLHQEAVHTPCRCNENNAADSCTEVLSSRRRRHLRSFSHGNMNLESSWAAAMPSPSLARSFSTRKQASSDADGNMTYPHGRPTYGEQVLKKPNSPGEERLGKENQSWANLVKDKLAPAQKAAATKTRPIKPEQIGKGADSVKLQCRDVDQAQESSSGSSDDRVFEAETEANRTSQDILKCLCNIFLRLSTSKGKTLDSESFSSVIAGDLNEHNVDTDFRDPYLISTGSGKRDFGPYKMFPAIEASSVDFNRKANALFLIRRLRLLLGKLATVNLEGLSHQQKLAFWINTYNSCIMNAFLEQGIPDSPERVVELLQKARSLNSNCEVGGHLLNAITIEHFILRLPYHLKHTGPKSAKGDEMKAHALFGLEWSEPLVTFALSCGCWSSPAVRVYTAAQVENELEAAKREYLQAAVGISPANKLVIPKLLDWYLLDFAKDLEALLDWVCLQLPDKLRNETLKCLVRRGGDPLSQMVEIMPYNYSFRYLIYR</sequence>
<feature type="region of interest" description="Disordered" evidence="2">
    <location>
        <begin position="264"/>
        <end position="314"/>
    </location>
</feature>
<proteinExistence type="predicted"/>
<evidence type="ECO:0000256" key="1">
    <source>
        <dbReference type="SAM" id="Coils"/>
    </source>
</evidence>
<reference evidence="6" key="1">
    <citation type="journal article" date="2014" name="Science">
        <title>The coffee genome provides insight into the convergent evolution of caffeine biosynthesis.</title>
        <authorList>
            <person name="Denoeud F."/>
            <person name="Carretero-Paulet L."/>
            <person name="Dereeper A."/>
            <person name="Droc G."/>
            <person name="Guyot R."/>
            <person name="Pietrella M."/>
            <person name="Zheng C."/>
            <person name="Alberti A."/>
            <person name="Anthony F."/>
            <person name="Aprea G."/>
            <person name="Aury J.M."/>
            <person name="Bento P."/>
            <person name="Bernard M."/>
            <person name="Bocs S."/>
            <person name="Campa C."/>
            <person name="Cenci A."/>
            <person name="Combes M.C."/>
            <person name="Crouzillat D."/>
            <person name="Da Silva C."/>
            <person name="Daddiego L."/>
            <person name="De Bellis F."/>
            <person name="Dussert S."/>
            <person name="Garsmeur O."/>
            <person name="Gayraud T."/>
            <person name="Guignon V."/>
            <person name="Jahn K."/>
            <person name="Jamilloux V."/>
            <person name="Joet T."/>
            <person name="Labadie K."/>
            <person name="Lan T."/>
            <person name="Leclercq J."/>
            <person name="Lepelley M."/>
            <person name="Leroy T."/>
            <person name="Li L.T."/>
            <person name="Librado P."/>
            <person name="Lopez L."/>
            <person name="Munoz A."/>
            <person name="Noel B."/>
            <person name="Pallavicini A."/>
            <person name="Perrotta G."/>
            <person name="Poncet V."/>
            <person name="Pot D."/>
            <person name="Priyono X."/>
            <person name="Rigoreau M."/>
            <person name="Rouard M."/>
            <person name="Rozas J."/>
            <person name="Tranchant-Dubreuil C."/>
            <person name="VanBuren R."/>
            <person name="Zhang Q."/>
            <person name="Andrade A.C."/>
            <person name="Argout X."/>
            <person name="Bertrand B."/>
            <person name="de Kochko A."/>
            <person name="Graziosi G."/>
            <person name="Henry R.J."/>
            <person name="Jayarama X."/>
            <person name="Ming R."/>
            <person name="Nagai C."/>
            <person name="Rounsley S."/>
            <person name="Sankoff D."/>
            <person name="Giuliano G."/>
            <person name="Albert V.A."/>
            <person name="Wincker P."/>
            <person name="Lashermes P."/>
        </authorList>
    </citation>
    <scope>NUCLEOTIDE SEQUENCE [LARGE SCALE GENOMIC DNA]</scope>
    <source>
        <strain evidence="6">cv. DH200-94</strain>
    </source>
</reference>
<evidence type="ECO:0000259" key="3">
    <source>
        <dbReference type="Pfam" id="PF04784"/>
    </source>
</evidence>
<dbReference type="Pfam" id="PF04784">
    <property type="entry name" value="DUF547"/>
    <property type="match status" value="1"/>
</dbReference>
<dbReference type="InterPro" id="IPR025757">
    <property type="entry name" value="MIP1_Leuzipper"/>
</dbReference>
<accession>A0A068U1Q6</accession>
<evidence type="ECO:0000259" key="4">
    <source>
        <dbReference type="Pfam" id="PF14389"/>
    </source>
</evidence>
<organism evidence="5 6">
    <name type="scientific">Coffea canephora</name>
    <name type="common">Robusta coffee</name>
    <dbReference type="NCBI Taxonomy" id="49390"/>
    <lineage>
        <taxon>Eukaryota</taxon>
        <taxon>Viridiplantae</taxon>
        <taxon>Streptophyta</taxon>
        <taxon>Embryophyta</taxon>
        <taxon>Tracheophyta</taxon>
        <taxon>Spermatophyta</taxon>
        <taxon>Magnoliopsida</taxon>
        <taxon>eudicotyledons</taxon>
        <taxon>Gunneridae</taxon>
        <taxon>Pentapetalae</taxon>
        <taxon>asterids</taxon>
        <taxon>lamiids</taxon>
        <taxon>Gentianales</taxon>
        <taxon>Rubiaceae</taxon>
        <taxon>Ixoroideae</taxon>
        <taxon>Gardenieae complex</taxon>
        <taxon>Bertiereae - Coffeeae clade</taxon>
        <taxon>Coffeeae</taxon>
        <taxon>Coffea</taxon>
    </lineage>
</organism>
<gene>
    <name evidence="5" type="ORF">GSCOC_T00039868001</name>
</gene>
<dbReference type="EMBL" id="HG739092">
    <property type="protein sequence ID" value="CDP02480.1"/>
    <property type="molecule type" value="Genomic_DNA"/>
</dbReference>
<evidence type="ECO:0000313" key="6">
    <source>
        <dbReference type="Proteomes" id="UP000295252"/>
    </source>
</evidence>
<keyword evidence="1" id="KW-0175">Coiled coil</keyword>
<protein>
    <recommendedName>
        <fullName evidence="7">DUF547 domain-containing protein</fullName>
    </recommendedName>
</protein>
<dbReference type="Pfam" id="PF14389">
    <property type="entry name" value="Lzipper-MIP1"/>
    <property type="match status" value="1"/>
</dbReference>
<dbReference type="AlphaFoldDB" id="A0A068U1Q6"/>
<dbReference type="InterPro" id="IPR006869">
    <property type="entry name" value="DUF547"/>
</dbReference>
<feature type="coiled-coil region" evidence="1">
    <location>
        <begin position="74"/>
        <end position="140"/>
    </location>
</feature>
<dbReference type="OMA" id="PYCICSE"/>
<dbReference type="InParanoid" id="A0A068U1Q6"/>
<dbReference type="STRING" id="49390.A0A068U1Q6"/>
<name>A0A068U1Q6_COFCA</name>
<dbReference type="PANTHER" id="PTHR46248:SF12">
    <property type="entry name" value="TERNARY COMPLEX FACTOR MIP1 LEUCINE-ZIPPER PROTEIN"/>
    <property type="match status" value="1"/>
</dbReference>
<feature type="region of interest" description="Disordered" evidence="2">
    <location>
        <begin position="206"/>
        <end position="248"/>
    </location>
</feature>
<dbReference type="Proteomes" id="UP000295252">
    <property type="component" value="Chromosome IX"/>
</dbReference>
<keyword evidence="6" id="KW-1185">Reference proteome</keyword>
<feature type="domain" description="DUF547" evidence="3">
    <location>
        <begin position="421"/>
        <end position="555"/>
    </location>
</feature>
<dbReference type="PhylomeDB" id="A0A068U1Q6"/>
<evidence type="ECO:0008006" key="7">
    <source>
        <dbReference type="Google" id="ProtNLM"/>
    </source>
</evidence>
<dbReference type="PANTHER" id="PTHR46248">
    <property type="entry name" value="EXPRESSED PROTEIN"/>
    <property type="match status" value="1"/>
</dbReference>
<feature type="domain" description="Ternary complex factor MIP1 leucine-zipper" evidence="4">
    <location>
        <begin position="71"/>
        <end position="151"/>
    </location>
</feature>
<dbReference type="OrthoDB" id="418495at2759"/>
<evidence type="ECO:0000313" key="5">
    <source>
        <dbReference type="EMBL" id="CDP02480.1"/>
    </source>
</evidence>